<name>A0A831LEW0_9EURY</name>
<sequence>MYAQPSYPKTRETREPGRPRAVREAAAVCNYGYPASPAPAPSSSPSPAASPSLAASPAPTPGPAPGRGRVWWYVLHEELGRRDAAIDALAGRVDILERETARNRSSPPCERRRYFE</sequence>
<gene>
    <name evidence="2" type="ORF">ENN52_03080</name>
</gene>
<feature type="region of interest" description="Disordered" evidence="1">
    <location>
        <begin position="1"/>
        <end position="21"/>
    </location>
</feature>
<protein>
    <submittedName>
        <fullName evidence="2">Uncharacterized protein</fullName>
    </submittedName>
</protein>
<feature type="compositionally biased region" description="Basic and acidic residues" evidence="1">
    <location>
        <begin position="9"/>
        <end position="21"/>
    </location>
</feature>
<reference evidence="2" key="1">
    <citation type="journal article" date="2020" name="mSystems">
        <title>Genome- and Community-Level Interaction Insights into Carbon Utilization and Element Cycling Functions of Hydrothermarchaeota in Hydrothermal Sediment.</title>
        <authorList>
            <person name="Zhou Z."/>
            <person name="Liu Y."/>
            <person name="Xu W."/>
            <person name="Pan J."/>
            <person name="Luo Z.H."/>
            <person name="Li M."/>
        </authorList>
    </citation>
    <scope>NUCLEOTIDE SEQUENCE</scope>
    <source>
        <strain evidence="2">SpSt-1183</strain>
    </source>
</reference>
<accession>A0A831LEW0</accession>
<evidence type="ECO:0000256" key="1">
    <source>
        <dbReference type="SAM" id="MobiDB-lite"/>
    </source>
</evidence>
<dbReference type="EMBL" id="DSBY01000130">
    <property type="protein sequence ID" value="HDS63111.1"/>
    <property type="molecule type" value="Genomic_DNA"/>
</dbReference>
<dbReference type="Proteomes" id="UP000885648">
    <property type="component" value="Unassembled WGS sequence"/>
</dbReference>
<dbReference type="AlphaFoldDB" id="A0A831LEW0"/>
<comment type="caution">
    <text evidence="2">The sequence shown here is derived from an EMBL/GenBank/DDBJ whole genome shotgun (WGS) entry which is preliminary data.</text>
</comment>
<feature type="region of interest" description="Disordered" evidence="1">
    <location>
        <begin position="33"/>
        <end position="67"/>
    </location>
</feature>
<feature type="compositionally biased region" description="Low complexity" evidence="1">
    <location>
        <begin position="45"/>
        <end position="57"/>
    </location>
</feature>
<proteinExistence type="predicted"/>
<organism evidence="2">
    <name type="scientific">Methanofollis liminatans</name>
    <dbReference type="NCBI Taxonomy" id="2201"/>
    <lineage>
        <taxon>Archaea</taxon>
        <taxon>Methanobacteriati</taxon>
        <taxon>Methanobacteriota</taxon>
        <taxon>Stenosarchaea group</taxon>
        <taxon>Methanomicrobia</taxon>
        <taxon>Methanomicrobiales</taxon>
        <taxon>Methanomicrobiaceae</taxon>
        <taxon>Methanofollis</taxon>
    </lineage>
</organism>
<evidence type="ECO:0000313" key="2">
    <source>
        <dbReference type="EMBL" id="HDS63111.1"/>
    </source>
</evidence>